<comment type="subcellular location">
    <subcellularLocation>
        <location evidence="1 7">Cell membrane</location>
        <topology evidence="1 7">Multi-pass membrane protein</topology>
    </subcellularLocation>
</comment>
<evidence type="ECO:0000256" key="1">
    <source>
        <dbReference type="ARBA" id="ARBA00004651"/>
    </source>
</evidence>
<accession>A0AAU7V6Q1</accession>
<evidence type="ECO:0000259" key="9">
    <source>
        <dbReference type="PROSITE" id="PS50928"/>
    </source>
</evidence>
<reference evidence="10" key="1">
    <citation type="submission" date="2023-11" db="EMBL/GenBank/DDBJ databases">
        <title>Scrofimicrobium hongkongense sp. nov., isolated from a patient with peritonitis.</title>
        <authorList>
            <person name="Lao H.Y."/>
            <person name="Wong A.Y.P."/>
            <person name="Ng T.L."/>
            <person name="Wong R.Y.L."/>
            <person name="Yau M.C.Y."/>
            <person name="Lam J.Y.W."/>
            <person name="Siu G.K.H."/>
        </authorList>
    </citation>
    <scope>NUCLEOTIDE SEQUENCE</scope>
    <source>
        <strain evidence="10">R131</strain>
    </source>
</reference>
<comment type="similarity">
    <text evidence="7">Belongs to the binding-protein-dependent transport system permease family.</text>
</comment>
<dbReference type="GO" id="GO:0005886">
    <property type="term" value="C:plasma membrane"/>
    <property type="evidence" value="ECO:0007669"/>
    <property type="project" value="UniProtKB-SubCell"/>
</dbReference>
<dbReference type="RefSeq" id="WP_350258141.1">
    <property type="nucleotide sequence ID" value="NZ_CP138335.1"/>
</dbReference>
<name>A0AAU7V6Q1_9ACTO</name>
<evidence type="ECO:0000256" key="6">
    <source>
        <dbReference type="ARBA" id="ARBA00023136"/>
    </source>
</evidence>
<keyword evidence="5 7" id="KW-1133">Transmembrane helix</keyword>
<dbReference type="KEGG" id="sapp:SAC06_09925"/>
<feature type="transmembrane region" description="Helical" evidence="7">
    <location>
        <begin position="101"/>
        <end position="122"/>
    </location>
</feature>
<evidence type="ECO:0000256" key="3">
    <source>
        <dbReference type="ARBA" id="ARBA00022475"/>
    </source>
</evidence>
<dbReference type="InterPro" id="IPR000515">
    <property type="entry name" value="MetI-like"/>
</dbReference>
<feature type="transmembrane region" description="Helical" evidence="7">
    <location>
        <begin position="134"/>
        <end position="154"/>
    </location>
</feature>
<dbReference type="InterPro" id="IPR035906">
    <property type="entry name" value="MetI-like_sf"/>
</dbReference>
<evidence type="ECO:0000256" key="2">
    <source>
        <dbReference type="ARBA" id="ARBA00022448"/>
    </source>
</evidence>
<evidence type="ECO:0000256" key="8">
    <source>
        <dbReference type="SAM" id="MobiDB-lite"/>
    </source>
</evidence>
<keyword evidence="6 7" id="KW-0472">Membrane</keyword>
<keyword evidence="4 7" id="KW-0812">Transmembrane</keyword>
<proteinExistence type="inferred from homology"/>
<dbReference type="SUPFAM" id="SSF161098">
    <property type="entry name" value="MetI-like"/>
    <property type="match status" value="1"/>
</dbReference>
<dbReference type="PANTHER" id="PTHR30193">
    <property type="entry name" value="ABC TRANSPORTER PERMEASE PROTEIN"/>
    <property type="match status" value="1"/>
</dbReference>
<keyword evidence="2 7" id="KW-0813">Transport</keyword>
<dbReference type="PANTHER" id="PTHR30193:SF37">
    <property type="entry name" value="INNER MEMBRANE ABC TRANSPORTER PERMEASE PROTEIN YCJO"/>
    <property type="match status" value="1"/>
</dbReference>
<dbReference type="Pfam" id="PF00528">
    <property type="entry name" value="BPD_transp_1"/>
    <property type="match status" value="1"/>
</dbReference>
<dbReference type="PROSITE" id="PS50928">
    <property type="entry name" value="ABC_TM1"/>
    <property type="match status" value="1"/>
</dbReference>
<evidence type="ECO:0000256" key="7">
    <source>
        <dbReference type="RuleBase" id="RU363032"/>
    </source>
</evidence>
<dbReference type="GO" id="GO:0055085">
    <property type="term" value="P:transmembrane transport"/>
    <property type="evidence" value="ECO:0007669"/>
    <property type="project" value="InterPro"/>
</dbReference>
<dbReference type="InterPro" id="IPR051393">
    <property type="entry name" value="ABC_transporter_permease"/>
</dbReference>
<dbReference type="Gene3D" id="1.10.3720.10">
    <property type="entry name" value="MetI-like"/>
    <property type="match status" value="1"/>
</dbReference>
<dbReference type="AlphaFoldDB" id="A0AAU7V6Q1"/>
<evidence type="ECO:0000256" key="5">
    <source>
        <dbReference type="ARBA" id="ARBA00022989"/>
    </source>
</evidence>
<feature type="domain" description="ABC transmembrane type-1" evidence="9">
    <location>
        <begin position="97"/>
        <end position="312"/>
    </location>
</feature>
<sequence length="340" mass="37624">MSQQLAPAVTARTGGPDVGTPAQESRRRSRPSTRTRLEIAVLLGPAVLLFLTFVIFPVFMAAYYGFFRWNGFGPATDFIGLQNYRVILTDPTFLNALKHNLFIVVLSLVFQGPIALALALLMNRKMRGQTAIRVLIFVPYVISEAIVGVGWSLILSTNGALNGFLANMGLESWARDWLANPNYAIWSLMVILTWKYVGFAVVLFLAGLQGIPTELYEAAAIDGATFWQTQRRITLPLLGPTIRIWAFLSIIGSLQLFDLVYIIWGQYIADTAGVSTMAWYMALNGRLSGNYGFGNAVAVVMFIISLIIALVYQRFVLSRDTEGALTGNSGDTRHRKRGRK</sequence>
<feature type="transmembrane region" description="Helical" evidence="7">
    <location>
        <begin position="244"/>
        <end position="269"/>
    </location>
</feature>
<dbReference type="CDD" id="cd06261">
    <property type="entry name" value="TM_PBP2"/>
    <property type="match status" value="1"/>
</dbReference>
<organism evidence="10">
    <name type="scientific">Scrofimicrobium appendicitidis</name>
    <dbReference type="NCBI Taxonomy" id="3079930"/>
    <lineage>
        <taxon>Bacteria</taxon>
        <taxon>Bacillati</taxon>
        <taxon>Actinomycetota</taxon>
        <taxon>Actinomycetes</taxon>
        <taxon>Actinomycetales</taxon>
        <taxon>Actinomycetaceae</taxon>
        <taxon>Scrofimicrobium</taxon>
    </lineage>
</organism>
<protein>
    <submittedName>
        <fullName evidence="10">Sugar ABC transporter permease</fullName>
    </submittedName>
</protein>
<evidence type="ECO:0000256" key="4">
    <source>
        <dbReference type="ARBA" id="ARBA00022692"/>
    </source>
</evidence>
<feature type="transmembrane region" description="Helical" evidence="7">
    <location>
        <begin position="37"/>
        <end position="64"/>
    </location>
</feature>
<feature type="region of interest" description="Disordered" evidence="8">
    <location>
        <begin position="1"/>
        <end position="31"/>
    </location>
</feature>
<keyword evidence="3" id="KW-1003">Cell membrane</keyword>
<dbReference type="EMBL" id="CP138335">
    <property type="protein sequence ID" value="XBW07941.1"/>
    <property type="molecule type" value="Genomic_DNA"/>
</dbReference>
<evidence type="ECO:0000313" key="10">
    <source>
        <dbReference type="EMBL" id="XBW07941.1"/>
    </source>
</evidence>
<feature type="transmembrane region" description="Helical" evidence="7">
    <location>
        <begin position="289"/>
        <end position="312"/>
    </location>
</feature>
<gene>
    <name evidence="10" type="ORF">SAC06_09925</name>
</gene>
<feature type="transmembrane region" description="Helical" evidence="7">
    <location>
        <begin position="183"/>
        <end position="206"/>
    </location>
</feature>